<name>A0ABY4LMS4_9FLAO</name>
<organism evidence="1 2">
    <name type="scientific">Flavobacterium humidisoli</name>
    <dbReference type="NCBI Taxonomy" id="2937442"/>
    <lineage>
        <taxon>Bacteria</taxon>
        <taxon>Pseudomonadati</taxon>
        <taxon>Bacteroidota</taxon>
        <taxon>Flavobacteriia</taxon>
        <taxon>Flavobacteriales</taxon>
        <taxon>Flavobacteriaceae</taxon>
        <taxon>Flavobacterium</taxon>
    </lineage>
</organism>
<protein>
    <submittedName>
        <fullName evidence="1">Uncharacterized protein</fullName>
    </submittedName>
</protein>
<gene>
    <name evidence="1" type="ORF">M0M44_16755</name>
</gene>
<sequence length="148" mass="17279">MNAKFNIMAAITLLIYSCQNKNSSNEEGLNADSIMKRENIEQQTLRKWFSFNRESDSIIASVELTIKNQEKSMSVDGENKTEEKRLEEAKYHLEELKRRVSYIKEYETSTESFNSSVVHQLDSLKLDYLQEKLKLEAALCRLQEFKSP</sequence>
<accession>A0ABY4LMS4</accession>
<evidence type="ECO:0000313" key="1">
    <source>
        <dbReference type="EMBL" id="UPZ14406.1"/>
    </source>
</evidence>
<dbReference type="PROSITE" id="PS51257">
    <property type="entry name" value="PROKAR_LIPOPROTEIN"/>
    <property type="match status" value="1"/>
</dbReference>
<proteinExistence type="predicted"/>
<evidence type="ECO:0000313" key="2">
    <source>
        <dbReference type="Proteomes" id="UP000829998"/>
    </source>
</evidence>
<keyword evidence="2" id="KW-1185">Reference proteome</keyword>
<dbReference type="Proteomes" id="UP000829998">
    <property type="component" value="Chromosome"/>
</dbReference>
<reference evidence="1 2" key="1">
    <citation type="submission" date="2022-04" db="EMBL/GenBank/DDBJ databases">
        <authorList>
            <person name="Ra J.-S."/>
            <person name="Kim S.-B."/>
        </authorList>
    </citation>
    <scope>NUCLEOTIDE SEQUENCE [LARGE SCALE GENOMIC DNA]</scope>
    <source>
        <strain evidence="1 2">MMS21-Er5</strain>
    </source>
</reference>
<dbReference type="EMBL" id="CP096829">
    <property type="protein sequence ID" value="UPZ14406.1"/>
    <property type="molecule type" value="Genomic_DNA"/>
</dbReference>
<dbReference type="RefSeq" id="WP_248726705.1">
    <property type="nucleotide sequence ID" value="NZ_CP096829.1"/>
</dbReference>